<dbReference type="EMBL" id="JH651384">
    <property type="protein sequence ID" value="EIJ35946.1"/>
    <property type="molecule type" value="Genomic_DNA"/>
</dbReference>
<sequence length="476" mass="54383">MFGATAYISYARADERRVQVVSQLHQAFANEWVHLKVDANEVQPRESFEDFINEIGKADCVVVVFSESYLRSFYCMLELTRILRHGNAVQRVYPVFAEDGFRLDGVRQHWKNYWQDKFDHWHNQSNDEPDEVVDAFGSVDECNEILANLDSVFEHFARCLAGQVPACNAEVIGWVKQIYFRRIEENPVFQRSIRFLRSCHDKVRMTLNVVLDEHLDETQGQSGELSGKPEKIVPFLVQLPIPELLNIFNQAQEFIAGQDAGSSAKRYLQELSQLLQYLVPLLFQPEAVKNLQHRRTKGGSGIVVIPCASEVSAEILMAGVDRRATDFGCNQLDSGQMMLCPGKYCLPLPPESGIAGVSETLKDVDTDLAQRMGLDAVDEDLFERFVKQDGVEPKERYLLVKDELEFLRDDGQPGYYWILNSDGGGGSQRWSALADELSKRYPEILLLSLDSKQLREERRFFRMLHKVVPRHLSIEG</sequence>
<protein>
    <recommendedName>
        <fullName evidence="1">TIR domain-containing protein</fullName>
    </recommendedName>
</protein>
<accession>A0A656HKA7</accession>
<dbReference type="PROSITE" id="PS50104">
    <property type="entry name" value="TIR"/>
    <property type="match status" value="1"/>
</dbReference>
<reference evidence="3" key="1">
    <citation type="journal article" date="2011" name="Stand. Genomic Sci.">
        <title>Genome sequence of the filamentous, gliding Thiothrix nivea neotype strain (JP2(T)).</title>
        <authorList>
            <person name="Lapidus A."/>
            <person name="Nolan M."/>
            <person name="Lucas S."/>
            <person name="Glavina Del Rio T."/>
            <person name="Tice H."/>
            <person name="Cheng J.F."/>
            <person name="Tapia R."/>
            <person name="Han C."/>
            <person name="Goodwin L."/>
            <person name="Pitluck S."/>
            <person name="Liolios K."/>
            <person name="Pagani I."/>
            <person name="Ivanova N."/>
            <person name="Huntemann M."/>
            <person name="Mavromatis K."/>
            <person name="Mikhailova N."/>
            <person name="Pati A."/>
            <person name="Chen A."/>
            <person name="Palaniappan K."/>
            <person name="Land M."/>
            <person name="Brambilla E.M."/>
            <person name="Rohde M."/>
            <person name="Abt B."/>
            <person name="Verbarg S."/>
            <person name="Goker M."/>
            <person name="Bristow J."/>
            <person name="Eisen J.A."/>
            <person name="Markowitz V."/>
            <person name="Hugenholtz P."/>
            <person name="Kyrpides N.C."/>
            <person name="Klenk H.P."/>
            <person name="Woyke T."/>
        </authorList>
    </citation>
    <scope>NUCLEOTIDE SEQUENCE [LARGE SCALE GENOMIC DNA]</scope>
    <source>
        <strain evidence="3">ATCC 35100 / DSM 5205 / JP2</strain>
    </source>
</reference>
<keyword evidence="3" id="KW-1185">Reference proteome</keyword>
<dbReference type="SUPFAM" id="SSF52200">
    <property type="entry name" value="Toll/Interleukin receptor TIR domain"/>
    <property type="match status" value="1"/>
</dbReference>
<dbReference type="GO" id="GO:0007165">
    <property type="term" value="P:signal transduction"/>
    <property type="evidence" value="ECO:0007669"/>
    <property type="project" value="InterPro"/>
</dbReference>
<dbReference type="InterPro" id="IPR035897">
    <property type="entry name" value="Toll_tir_struct_dom_sf"/>
</dbReference>
<dbReference type="Gene3D" id="3.40.50.10140">
    <property type="entry name" value="Toll/interleukin-1 receptor homology (TIR) domain"/>
    <property type="match status" value="1"/>
</dbReference>
<evidence type="ECO:0000259" key="1">
    <source>
        <dbReference type="PROSITE" id="PS50104"/>
    </source>
</evidence>
<proteinExistence type="predicted"/>
<dbReference type="AlphaFoldDB" id="A0A656HKA7"/>
<evidence type="ECO:0000313" key="3">
    <source>
        <dbReference type="Proteomes" id="UP000005317"/>
    </source>
</evidence>
<dbReference type="InterPro" id="IPR000157">
    <property type="entry name" value="TIR_dom"/>
</dbReference>
<gene>
    <name evidence="2" type="ORF">Thini_3434</name>
</gene>
<evidence type="ECO:0000313" key="2">
    <source>
        <dbReference type="EMBL" id="EIJ35946.1"/>
    </source>
</evidence>
<feature type="domain" description="TIR" evidence="1">
    <location>
        <begin position="2"/>
        <end position="117"/>
    </location>
</feature>
<name>A0A656HKA7_THINJ</name>
<dbReference type="Pfam" id="PF13676">
    <property type="entry name" value="TIR_2"/>
    <property type="match status" value="1"/>
</dbReference>
<dbReference type="Proteomes" id="UP000005317">
    <property type="component" value="Unassembled WGS sequence"/>
</dbReference>
<organism evidence="2 3">
    <name type="scientific">Thiothrix nivea (strain ATCC 35100 / DSM 5205 / JP2)</name>
    <dbReference type="NCBI Taxonomy" id="870187"/>
    <lineage>
        <taxon>Bacteria</taxon>
        <taxon>Pseudomonadati</taxon>
        <taxon>Pseudomonadota</taxon>
        <taxon>Gammaproteobacteria</taxon>
        <taxon>Thiotrichales</taxon>
        <taxon>Thiotrichaceae</taxon>
        <taxon>Thiothrix</taxon>
    </lineage>
</organism>